<comment type="similarity">
    <text evidence="1">Belongs to the initiator RepB protein family.</text>
</comment>
<reference evidence="3 4" key="1">
    <citation type="submission" date="2011-09" db="EMBL/GenBank/DDBJ databases">
        <title>Complete sequence of plasmid of Thioflavicoccus mobilis 8321.</title>
        <authorList>
            <consortium name="US DOE Joint Genome Institute"/>
            <person name="Lucas S."/>
            <person name="Han J."/>
            <person name="Lapidus A."/>
            <person name="Cheng J.-F."/>
            <person name="Goodwin L."/>
            <person name="Pitluck S."/>
            <person name="Peters L."/>
            <person name="Ovchinnikova G."/>
            <person name="Lu M."/>
            <person name="Detter J.C."/>
            <person name="Han C."/>
            <person name="Tapia R."/>
            <person name="Land M."/>
            <person name="Hauser L."/>
            <person name="Kyrpides N."/>
            <person name="Ivanova N."/>
            <person name="Pagani I."/>
            <person name="Vogl K."/>
            <person name="Liu Z."/>
            <person name="Imhoff J."/>
            <person name="Thiel V."/>
            <person name="Frigaard N.-U."/>
            <person name="Bryant D."/>
            <person name="Woyke T."/>
        </authorList>
    </citation>
    <scope>NUCLEOTIDE SEQUENCE [LARGE SCALE GENOMIC DNA]</scope>
    <source>
        <strain evidence="3 4">8321</strain>
        <plasmid evidence="4">Plasmid pTHIMO01</plasmid>
    </source>
</reference>
<evidence type="ECO:0000313" key="3">
    <source>
        <dbReference type="EMBL" id="AGA92400.1"/>
    </source>
</evidence>
<dbReference type="EMBL" id="CP003052">
    <property type="protein sequence ID" value="AGA92400.1"/>
    <property type="molecule type" value="Genomic_DNA"/>
</dbReference>
<sequence length="239" mass="27725">MDQQRSITVRADGNSIVTKANALIEASYNLTLNEQRIILACAAKLDSRKPMPREAVFVLDADEFVELFGSDPRNAYAEMEEAASKLYERDIRRIEGKTRKRLRWVYMAEYQKGAGRVKLGFSPEIAPYLTMLHKRFTSYRLEEVASLRSTYAIRLFEMLAQYSDTGVFLITVADFKQRLGIEDKYDRFSNLKARVIQPAIKDLQTKTSLDITWQGVKKGKSVERLEFRFEEKRQMQLDI</sequence>
<dbReference type="SUPFAM" id="SSF46785">
    <property type="entry name" value="Winged helix' DNA-binding domain"/>
    <property type="match status" value="2"/>
</dbReference>
<evidence type="ECO:0000313" key="4">
    <source>
        <dbReference type="Proteomes" id="UP000010816"/>
    </source>
</evidence>
<dbReference type="PATRIC" id="fig|765912.4.peg.3668"/>
<dbReference type="Pfam" id="PF01051">
    <property type="entry name" value="Rep3_N"/>
    <property type="match status" value="1"/>
</dbReference>
<dbReference type="GO" id="GO:0006270">
    <property type="term" value="P:DNA replication initiation"/>
    <property type="evidence" value="ECO:0007669"/>
    <property type="project" value="InterPro"/>
</dbReference>
<dbReference type="InterPro" id="IPR000525">
    <property type="entry name" value="Initiator_Rep_WH1"/>
</dbReference>
<dbReference type="AlphaFoldDB" id="L0H3Z8"/>
<keyword evidence="4" id="KW-1185">Reference proteome</keyword>
<keyword evidence="3" id="KW-0614">Plasmid</keyword>
<dbReference type="Proteomes" id="UP000010816">
    <property type="component" value="Plasmid pTHIMO01"/>
</dbReference>
<proteinExistence type="inferred from homology"/>
<dbReference type="Pfam" id="PF21205">
    <property type="entry name" value="Rep3_C"/>
    <property type="match status" value="1"/>
</dbReference>
<gene>
    <name evidence="3" type="ORF">Thimo_3748</name>
</gene>
<dbReference type="GO" id="GO:0003887">
    <property type="term" value="F:DNA-directed DNA polymerase activity"/>
    <property type="evidence" value="ECO:0007669"/>
    <property type="project" value="InterPro"/>
</dbReference>
<name>L0H3Z8_9GAMM</name>
<dbReference type="KEGG" id="tmb:Thimo_3748"/>
<dbReference type="OrthoDB" id="9122127at2"/>
<dbReference type="InterPro" id="IPR036388">
    <property type="entry name" value="WH-like_DNA-bd_sf"/>
</dbReference>
<feature type="domain" description="Initiator Rep protein WH1" evidence="2">
    <location>
        <begin position="16"/>
        <end position="159"/>
    </location>
</feature>
<dbReference type="HOGENOM" id="CLU_047367_2_0_6"/>
<dbReference type="InterPro" id="IPR036390">
    <property type="entry name" value="WH_DNA-bd_sf"/>
</dbReference>
<accession>L0H3Z8</accession>
<dbReference type="RefSeq" id="WP_015282519.1">
    <property type="nucleotide sequence ID" value="NC_019941.1"/>
</dbReference>
<protein>
    <submittedName>
        <fullName evidence="3">Protein involved in initiation of plasmid replication</fullName>
    </submittedName>
</protein>
<geneLocation type="plasmid" evidence="3 4">
    <name>pTHIMO01</name>
</geneLocation>
<evidence type="ECO:0000256" key="1">
    <source>
        <dbReference type="ARBA" id="ARBA00038283"/>
    </source>
</evidence>
<evidence type="ECO:0000259" key="2">
    <source>
        <dbReference type="Pfam" id="PF01051"/>
    </source>
</evidence>
<dbReference type="Gene3D" id="1.10.10.10">
    <property type="entry name" value="Winged helix-like DNA-binding domain superfamily/Winged helix DNA-binding domain"/>
    <property type="match status" value="2"/>
</dbReference>
<organism evidence="3 4">
    <name type="scientific">Thioflavicoccus mobilis 8321</name>
    <dbReference type="NCBI Taxonomy" id="765912"/>
    <lineage>
        <taxon>Bacteria</taxon>
        <taxon>Pseudomonadati</taxon>
        <taxon>Pseudomonadota</taxon>
        <taxon>Gammaproteobacteria</taxon>
        <taxon>Chromatiales</taxon>
        <taxon>Chromatiaceae</taxon>
        <taxon>Thioflavicoccus</taxon>
    </lineage>
</organism>